<dbReference type="EMBL" id="JAQQWE010000003">
    <property type="protein sequence ID" value="KAK7959087.1"/>
    <property type="molecule type" value="Genomic_DNA"/>
</dbReference>
<evidence type="ECO:0000256" key="1">
    <source>
        <dbReference type="SAM" id="MobiDB-lite"/>
    </source>
</evidence>
<comment type="caution">
    <text evidence="2">The sequence shown here is derived from an EMBL/GenBank/DDBJ whole genome shotgun (WGS) entry which is preliminary data.</text>
</comment>
<protein>
    <submittedName>
        <fullName evidence="2">Uncharacterized protein</fullName>
    </submittedName>
</protein>
<evidence type="ECO:0000313" key="2">
    <source>
        <dbReference type="EMBL" id="KAK7959087.1"/>
    </source>
</evidence>
<feature type="region of interest" description="Disordered" evidence="1">
    <location>
        <begin position="1"/>
        <end position="60"/>
    </location>
</feature>
<organism evidence="2 3">
    <name type="scientific">Apiospora aurea</name>
    <dbReference type="NCBI Taxonomy" id="335848"/>
    <lineage>
        <taxon>Eukaryota</taxon>
        <taxon>Fungi</taxon>
        <taxon>Dikarya</taxon>
        <taxon>Ascomycota</taxon>
        <taxon>Pezizomycotina</taxon>
        <taxon>Sordariomycetes</taxon>
        <taxon>Xylariomycetidae</taxon>
        <taxon>Amphisphaeriales</taxon>
        <taxon>Apiosporaceae</taxon>
        <taxon>Apiospora</taxon>
    </lineage>
</organism>
<name>A0ABR1QL61_9PEZI</name>
<accession>A0ABR1QL61</accession>
<dbReference type="Proteomes" id="UP001391051">
    <property type="component" value="Unassembled WGS sequence"/>
</dbReference>
<dbReference type="RefSeq" id="XP_066702790.1">
    <property type="nucleotide sequence ID" value="XM_066840163.1"/>
</dbReference>
<reference evidence="2 3" key="1">
    <citation type="submission" date="2023-01" db="EMBL/GenBank/DDBJ databases">
        <title>Analysis of 21 Apiospora genomes using comparative genomics revels a genus with tremendous synthesis potential of carbohydrate active enzymes and secondary metabolites.</title>
        <authorList>
            <person name="Sorensen T."/>
        </authorList>
    </citation>
    <scope>NUCLEOTIDE SEQUENCE [LARGE SCALE GENOMIC DNA]</scope>
    <source>
        <strain evidence="2 3">CBS 24483</strain>
    </source>
</reference>
<dbReference type="GeneID" id="92073225"/>
<feature type="compositionally biased region" description="Basic and acidic residues" evidence="1">
    <location>
        <begin position="15"/>
        <end position="27"/>
    </location>
</feature>
<sequence>MAETGAPLRNPSTESLRDNIDLTKDPDADLSDSASKDDESNQTNTSTENPPLPWGAALLSQPHSGPTGPLNVFDMRCNNDVGDSIEQKFTLDMTFGSFTFAQGKTIDIAWDTVIGQGGRLLHGWVLYRYLLHPLLVVLMERFYGYRGLLHSRLLLAVLIRNYLDPGYRPNVSDVGGVTKNLTPESVKNPDTRLCVEGKAYEYQIWLYYTSSGWRDSNTTTVWDYVEITGDTNSVESSSFDFKSIRDYALTAQLLRLAINGHISLQESEGELRKPLNYTRENGNPFTGLGLASSIESPEYYTGENQIWGTRVEIPPYNATGFDGAFWNQFVSNTSVPIDQDTLTVLPYNSTIWLNGTAIPLIAPFLDVGHGCYSPSVFTSLGNCVCYKGEPVPASYLKKEQAVCRTVPGVVWGFSSFLTRLGLGLECAWLACCAICYGLMLASSGVLRKKLILTTSTRRAALVFSRAVSDIKGEEMDQLSEDLVASKLKGILLGYPRHTHSTQEEQGVDTPPGIRLVANPPHREHELTDLTNASLERAKQKLKSSARETLRKRKPSTTEVYEDLNWRV</sequence>
<gene>
    <name evidence="2" type="ORF">PG986_003941</name>
</gene>
<proteinExistence type="predicted"/>
<keyword evidence="3" id="KW-1185">Reference proteome</keyword>
<evidence type="ECO:0000313" key="3">
    <source>
        <dbReference type="Proteomes" id="UP001391051"/>
    </source>
</evidence>